<dbReference type="SUPFAM" id="SSF47413">
    <property type="entry name" value="lambda repressor-like DNA-binding domains"/>
    <property type="match status" value="1"/>
</dbReference>
<proteinExistence type="predicted"/>
<keyword evidence="1" id="KW-0805">Transcription regulation</keyword>
<accession>A0AA91A455</accession>
<dbReference type="Pfam" id="PF13377">
    <property type="entry name" value="Peripla_BP_3"/>
    <property type="match status" value="1"/>
</dbReference>
<dbReference type="Gene3D" id="1.10.260.40">
    <property type="entry name" value="lambda repressor-like DNA-binding domains"/>
    <property type="match status" value="1"/>
</dbReference>
<name>A0AA91A455_9BACT</name>
<evidence type="ECO:0000256" key="1">
    <source>
        <dbReference type="ARBA" id="ARBA00023015"/>
    </source>
</evidence>
<dbReference type="GO" id="GO:0000976">
    <property type="term" value="F:transcription cis-regulatory region binding"/>
    <property type="evidence" value="ECO:0007669"/>
    <property type="project" value="TreeGrafter"/>
</dbReference>
<evidence type="ECO:0000313" key="6">
    <source>
        <dbReference type="EMBL" id="MQO09199.1"/>
    </source>
</evidence>
<keyword evidence="3" id="KW-0804">Transcription</keyword>
<dbReference type="RefSeq" id="WP_153096695.1">
    <property type="nucleotide sequence ID" value="NZ_CP152346.1"/>
</dbReference>
<dbReference type="PANTHER" id="PTHR30146:SF109">
    <property type="entry name" value="HTH-TYPE TRANSCRIPTIONAL REGULATOR GALS"/>
    <property type="match status" value="1"/>
</dbReference>
<feature type="domain" description="HTH lacI-type" evidence="4">
    <location>
        <begin position="6"/>
        <end position="60"/>
    </location>
</feature>
<dbReference type="InterPro" id="IPR010982">
    <property type="entry name" value="Lambda_DNA-bd_dom_sf"/>
</dbReference>
<evidence type="ECO:0000259" key="5">
    <source>
        <dbReference type="PROSITE" id="PS50943"/>
    </source>
</evidence>
<gene>
    <name evidence="6" type="ORF">F7D57_05565</name>
</gene>
<organism evidence="6 7">
    <name type="scientific">Segatella copri</name>
    <dbReference type="NCBI Taxonomy" id="165179"/>
    <lineage>
        <taxon>Bacteria</taxon>
        <taxon>Pseudomonadati</taxon>
        <taxon>Bacteroidota</taxon>
        <taxon>Bacteroidia</taxon>
        <taxon>Bacteroidales</taxon>
        <taxon>Prevotellaceae</taxon>
        <taxon>Segatella</taxon>
    </lineage>
</organism>
<keyword evidence="2" id="KW-0238">DNA-binding</keyword>
<dbReference type="GO" id="GO:0003700">
    <property type="term" value="F:DNA-binding transcription factor activity"/>
    <property type="evidence" value="ECO:0007669"/>
    <property type="project" value="TreeGrafter"/>
</dbReference>
<dbReference type="PANTHER" id="PTHR30146">
    <property type="entry name" value="LACI-RELATED TRANSCRIPTIONAL REPRESSOR"/>
    <property type="match status" value="1"/>
</dbReference>
<dbReference type="InterPro" id="IPR046335">
    <property type="entry name" value="LacI/GalR-like_sensor"/>
</dbReference>
<dbReference type="Gene3D" id="3.40.50.2300">
    <property type="match status" value="2"/>
</dbReference>
<comment type="caution">
    <text evidence="6">The sequence shown here is derived from an EMBL/GenBank/DDBJ whole genome shotgun (WGS) entry which is preliminary data.</text>
</comment>
<protein>
    <submittedName>
        <fullName evidence="6">LacI family transcriptional regulator</fullName>
    </submittedName>
</protein>
<dbReference type="InterPro" id="IPR001387">
    <property type="entry name" value="Cro/C1-type_HTH"/>
</dbReference>
<dbReference type="CDD" id="cd01392">
    <property type="entry name" value="HTH_LacI"/>
    <property type="match status" value="1"/>
</dbReference>
<dbReference type="PROSITE" id="PS50943">
    <property type="entry name" value="HTH_CROC1"/>
    <property type="match status" value="1"/>
</dbReference>
<dbReference type="SMART" id="SM00354">
    <property type="entry name" value="HTH_LACI"/>
    <property type="match status" value="1"/>
</dbReference>
<dbReference type="PROSITE" id="PS50932">
    <property type="entry name" value="HTH_LACI_2"/>
    <property type="match status" value="1"/>
</dbReference>
<dbReference type="Pfam" id="PF00356">
    <property type="entry name" value="LacI"/>
    <property type="match status" value="1"/>
</dbReference>
<evidence type="ECO:0000256" key="3">
    <source>
        <dbReference type="ARBA" id="ARBA00023163"/>
    </source>
</evidence>
<evidence type="ECO:0000259" key="4">
    <source>
        <dbReference type="PROSITE" id="PS50932"/>
    </source>
</evidence>
<dbReference type="EMBL" id="VZBP01000065">
    <property type="protein sequence ID" value="MQO09199.1"/>
    <property type="molecule type" value="Genomic_DNA"/>
</dbReference>
<sequence length="341" mass="38121">MKQRRTSLKDLADKLGVSIATVSRALRNSHEVGEEMTQKVKKLAKELNYRPNPFAQSLRKEAPRVIGVIVPNLVTHYYAAVLDGIEDYASKLGYSVISSNSHEDHEREAQALDNFLNMHVEGIIACLAQDTTDYSHFEQLHEMGVPLVFFARCCLEDMFSQVVGNGDVAAQEATQHMIETGSRRVAFIGGPNHLDMVRRRKHGYLEALRENRIPIDRDLVVCDKIDFDVARNATLRLLEGENPPDAILAFNDIITYAAFDAIKSKGLRIPEDVAIIGFTDGDTAAFVTPRLSAIMDQAHVQGTKACQLLMKSINGDEKIYKEVVPMILKIRESSEKNLVKK</sequence>
<evidence type="ECO:0000256" key="2">
    <source>
        <dbReference type="ARBA" id="ARBA00023125"/>
    </source>
</evidence>
<reference evidence="7" key="1">
    <citation type="submission" date="2019-09" db="EMBL/GenBank/DDBJ databases">
        <title>Distinct polysaccharide growth profiles of human intestinal Prevotella copri isolates.</title>
        <authorList>
            <person name="Fehlner-Peach H."/>
            <person name="Magnabosco C."/>
            <person name="Raghavan V."/>
            <person name="Scher J.U."/>
            <person name="Tett A."/>
            <person name="Cox L.M."/>
            <person name="Gottsegen C."/>
            <person name="Watters A."/>
            <person name="Wiltshire- Gordon J.D."/>
            <person name="Segata N."/>
            <person name="Bonneau R."/>
            <person name="Littman D.R."/>
        </authorList>
    </citation>
    <scope>NUCLEOTIDE SEQUENCE [LARGE SCALE GENOMIC DNA]</scope>
    <source>
        <strain evidence="7">iA624</strain>
    </source>
</reference>
<dbReference type="CDD" id="cd06267">
    <property type="entry name" value="PBP1_LacI_sugar_binding-like"/>
    <property type="match status" value="1"/>
</dbReference>
<evidence type="ECO:0000313" key="7">
    <source>
        <dbReference type="Proteomes" id="UP000405805"/>
    </source>
</evidence>
<dbReference type="SUPFAM" id="SSF53822">
    <property type="entry name" value="Periplasmic binding protein-like I"/>
    <property type="match status" value="1"/>
</dbReference>
<feature type="domain" description="HTH cro/C1-type" evidence="5">
    <location>
        <begin position="7"/>
        <end position="54"/>
    </location>
</feature>
<dbReference type="InterPro" id="IPR000843">
    <property type="entry name" value="HTH_LacI"/>
</dbReference>
<dbReference type="Proteomes" id="UP000405805">
    <property type="component" value="Unassembled WGS sequence"/>
</dbReference>
<dbReference type="AlphaFoldDB" id="A0AA91A455"/>
<dbReference type="InterPro" id="IPR028082">
    <property type="entry name" value="Peripla_BP_I"/>
</dbReference>